<dbReference type="AlphaFoldDB" id="A0A084Y6W9"/>
<dbReference type="SUPFAM" id="SSF51735">
    <property type="entry name" value="NAD(P)-binding Rossmann-fold domains"/>
    <property type="match status" value="1"/>
</dbReference>
<dbReference type="GO" id="GO:0016491">
    <property type="term" value="F:oxidoreductase activity"/>
    <property type="evidence" value="ECO:0007669"/>
    <property type="project" value="UniProtKB-KW"/>
</dbReference>
<dbReference type="EC" id="1.1.1.-" evidence="1"/>
<organism evidence="1 2">
    <name type="scientific">Candidatus Accumulibacter phosphatis</name>
    <dbReference type="NCBI Taxonomy" id="327160"/>
    <lineage>
        <taxon>Bacteria</taxon>
        <taxon>Pseudomonadati</taxon>
        <taxon>Pseudomonadota</taxon>
        <taxon>Betaproteobacteria</taxon>
        <taxon>Candidatus Accumulibacter</taxon>
    </lineage>
</organism>
<evidence type="ECO:0000313" key="1">
    <source>
        <dbReference type="EMBL" id="KFB70463.1"/>
    </source>
</evidence>
<gene>
    <name evidence="1" type="ORF">AW09_004444</name>
</gene>
<dbReference type="Gene3D" id="3.40.50.720">
    <property type="entry name" value="NAD(P)-binding Rossmann-like Domain"/>
    <property type="match status" value="1"/>
</dbReference>
<dbReference type="InterPro" id="IPR002347">
    <property type="entry name" value="SDR_fam"/>
</dbReference>
<name>A0A084Y6W9_9PROT</name>
<dbReference type="InterPro" id="IPR036291">
    <property type="entry name" value="NAD(P)-bd_dom_sf"/>
</dbReference>
<sequence>MGRLGEPQEIGELIAFLASGRSPFATGQVVNFTGGWP</sequence>
<evidence type="ECO:0000313" key="2">
    <source>
        <dbReference type="Proteomes" id="UP000020077"/>
    </source>
</evidence>
<protein>
    <submittedName>
        <fullName evidence="1">2-keto-3-deoxy-L-fuconate dehydrogenase</fullName>
        <ecNumber evidence="1">1.1.1.-</ecNumber>
    </submittedName>
</protein>
<dbReference type="Proteomes" id="UP000020077">
    <property type="component" value="Unassembled WGS sequence"/>
</dbReference>
<comment type="caution">
    <text evidence="1">The sequence shown here is derived from an EMBL/GenBank/DDBJ whole genome shotgun (WGS) entry which is preliminary data.</text>
</comment>
<dbReference type="EMBL" id="JDVG02000700">
    <property type="protein sequence ID" value="KFB70463.1"/>
    <property type="molecule type" value="Genomic_DNA"/>
</dbReference>
<dbReference type="Pfam" id="PF13561">
    <property type="entry name" value="adh_short_C2"/>
    <property type="match status" value="1"/>
</dbReference>
<keyword evidence="1" id="KW-0560">Oxidoreductase</keyword>
<reference evidence="1 2" key="1">
    <citation type="submission" date="2014-02" db="EMBL/GenBank/DDBJ databases">
        <title>Expanding our view of genomic diversity in Candidatus Accumulibacter clades.</title>
        <authorList>
            <person name="Skennerton C.T."/>
            <person name="Barr J.J."/>
            <person name="Slater F.R."/>
            <person name="Bond P.L."/>
            <person name="Tyson G.W."/>
        </authorList>
    </citation>
    <scope>NUCLEOTIDE SEQUENCE [LARGE SCALE GENOMIC DNA]</scope>
    <source>
        <strain evidence="2">BA-91</strain>
    </source>
</reference>
<accession>A0A084Y6W9</accession>
<proteinExistence type="predicted"/>